<dbReference type="InterPro" id="IPR000953">
    <property type="entry name" value="Chromo/chromo_shadow_dom"/>
</dbReference>
<reference evidence="6" key="1">
    <citation type="submission" date="2016-11" db="UniProtKB">
        <authorList>
            <consortium name="WormBaseParasite"/>
        </authorList>
    </citation>
    <scope>IDENTIFICATION</scope>
</reference>
<protein>
    <submittedName>
        <fullName evidence="6">Chromo domain-containing protein</fullName>
    </submittedName>
</protein>
<sequence length="214" mass="24594">MSSRDNRVFNVQRIVNDRVTNGRKEYLVKWQGFPSANNSWEKVEDLHCPQLIEEYEREKRWRLAAQQPSTSAAADALAAEAAPDESAVDQVVGINWETGEPRILILYKDLTSVFMPREEANLRYPQKVIAYYESKLRFEDEPEREEAAADAQEEEKEEEDTSKETTPSSETGSEEAQDEEEEEKEEEQKPTTSRNPRTPSSADSSMVTRSKTRK</sequence>
<feature type="region of interest" description="Disordered" evidence="3">
    <location>
        <begin position="138"/>
        <end position="214"/>
    </location>
</feature>
<dbReference type="SMART" id="SM00298">
    <property type="entry name" value="CHROMO"/>
    <property type="match status" value="1"/>
</dbReference>
<evidence type="ECO:0000256" key="3">
    <source>
        <dbReference type="SAM" id="MobiDB-lite"/>
    </source>
</evidence>
<evidence type="ECO:0000256" key="2">
    <source>
        <dbReference type="ARBA" id="ARBA00023242"/>
    </source>
</evidence>
<dbReference type="WBParaSite" id="Csp11.Scaffold629.g9610.t1">
    <property type="protein sequence ID" value="Csp11.Scaffold629.g9610.t1"/>
    <property type="gene ID" value="Csp11.Scaffold629.g9610"/>
</dbReference>
<organism evidence="5 6">
    <name type="scientific">Caenorhabditis tropicalis</name>
    <dbReference type="NCBI Taxonomy" id="1561998"/>
    <lineage>
        <taxon>Eukaryota</taxon>
        <taxon>Metazoa</taxon>
        <taxon>Ecdysozoa</taxon>
        <taxon>Nematoda</taxon>
        <taxon>Chromadorea</taxon>
        <taxon>Rhabditida</taxon>
        <taxon>Rhabditina</taxon>
        <taxon>Rhabditomorpha</taxon>
        <taxon>Rhabditoidea</taxon>
        <taxon>Rhabditidae</taxon>
        <taxon>Peloderinae</taxon>
        <taxon>Caenorhabditis</taxon>
    </lineage>
</organism>
<dbReference type="Gene3D" id="2.40.50.40">
    <property type="match status" value="2"/>
</dbReference>
<dbReference type="CDD" id="cd00024">
    <property type="entry name" value="CD_CSD"/>
    <property type="match status" value="1"/>
</dbReference>
<dbReference type="AlphaFoldDB" id="A0A1I7UIB1"/>
<dbReference type="STRING" id="1561998.A0A1I7UIB1"/>
<evidence type="ECO:0000313" key="5">
    <source>
        <dbReference type="Proteomes" id="UP000095282"/>
    </source>
</evidence>
<dbReference type="SUPFAM" id="SSF54160">
    <property type="entry name" value="Chromo domain-like"/>
    <property type="match status" value="2"/>
</dbReference>
<name>A0A1I7UIB1_9PELO</name>
<evidence type="ECO:0000256" key="1">
    <source>
        <dbReference type="ARBA" id="ARBA00004123"/>
    </source>
</evidence>
<dbReference type="InterPro" id="IPR051219">
    <property type="entry name" value="Heterochromatin_chromo-domain"/>
</dbReference>
<dbReference type="InterPro" id="IPR023780">
    <property type="entry name" value="Chromo_domain"/>
</dbReference>
<evidence type="ECO:0000313" key="6">
    <source>
        <dbReference type="WBParaSite" id="Csp11.Scaffold629.g9610.t1"/>
    </source>
</evidence>
<keyword evidence="5" id="KW-1185">Reference proteome</keyword>
<dbReference type="SMART" id="SM00300">
    <property type="entry name" value="ChSh"/>
    <property type="match status" value="1"/>
</dbReference>
<dbReference type="InterPro" id="IPR016197">
    <property type="entry name" value="Chromo-like_dom_sf"/>
</dbReference>
<feature type="compositionally biased region" description="Polar residues" evidence="3">
    <location>
        <begin position="190"/>
        <end position="214"/>
    </location>
</feature>
<dbReference type="Pfam" id="PF00385">
    <property type="entry name" value="Chromo"/>
    <property type="match status" value="1"/>
</dbReference>
<dbReference type="Pfam" id="PF01393">
    <property type="entry name" value="Chromo_shadow"/>
    <property type="match status" value="1"/>
</dbReference>
<comment type="subcellular location">
    <subcellularLocation>
        <location evidence="1">Nucleus</location>
    </subcellularLocation>
</comment>
<accession>A0A1I7UIB1</accession>
<feature type="compositionally biased region" description="Acidic residues" evidence="3">
    <location>
        <begin position="151"/>
        <end position="161"/>
    </location>
</feature>
<feature type="domain" description="Chromo" evidence="4">
    <location>
        <begin position="9"/>
        <end position="67"/>
    </location>
</feature>
<proteinExistence type="predicted"/>
<dbReference type="PROSITE" id="PS50013">
    <property type="entry name" value="CHROMO_2"/>
    <property type="match status" value="1"/>
</dbReference>
<dbReference type="CDD" id="cd00034">
    <property type="entry name" value="CSD"/>
    <property type="match status" value="1"/>
</dbReference>
<keyword evidence="2" id="KW-0539">Nucleus</keyword>
<dbReference type="PANTHER" id="PTHR22812">
    <property type="entry name" value="CHROMOBOX PROTEIN"/>
    <property type="match status" value="1"/>
</dbReference>
<dbReference type="GO" id="GO:0005634">
    <property type="term" value="C:nucleus"/>
    <property type="evidence" value="ECO:0007669"/>
    <property type="project" value="UniProtKB-SubCell"/>
</dbReference>
<evidence type="ECO:0000259" key="4">
    <source>
        <dbReference type="PROSITE" id="PS50013"/>
    </source>
</evidence>
<dbReference type="Proteomes" id="UP000095282">
    <property type="component" value="Unplaced"/>
</dbReference>
<dbReference type="InterPro" id="IPR008251">
    <property type="entry name" value="Chromo_shadow_dom"/>
</dbReference>
<dbReference type="eggNOG" id="KOG1911">
    <property type="taxonomic scope" value="Eukaryota"/>
</dbReference>
<feature type="compositionally biased region" description="Acidic residues" evidence="3">
    <location>
        <begin position="172"/>
        <end position="185"/>
    </location>
</feature>